<reference evidence="4" key="1">
    <citation type="journal article" date="2019" name="Int. J. Syst. Evol. Microbiol.">
        <title>The Global Catalogue of Microorganisms (GCM) 10K type strain sequencing project: providing services to taxonomists for standard genome sequencing and annotation.</title>
        <authorList>
            <consortium name="The Broad Institute Genomics Platform"/>
            <consortium name="The Broad Institute Genome Sequencing Center for Infectious Disease"/>
            <person name="Wu L."/>
            <person name="Ma J."/>
        </authorList>
    </citation>
    <scope>NUCLEOTIDE SEQUENCE [LARGE SCALE GENOMIC DNA]</scope>
    <source>
        <strain evidence="4">KCTC 42182</strain>
    </source>
</reference>
<evidence type="ECO:0000256" key="2">
    <source>
        <dbReference type="SAM" id="SignalP"/>
    </source>
</evidence>
<protein>
    <submittedName>
        <fullName evidence="3">TolC family protein</fullName>
    </submittedName>
</protein>
<keyword evidence="2" id="KW-0732">Signal</keyword>
<dbReference type="RefSeq" id="WP_379722690.1">
    <property type="nucleotide sequence ID" value="NZ_JBHRYJ010000001.1"/>
</dbReference>
<dbReference type="Pfam" id="PF02321">
    <property type="entry name" value="OEP"/>
    <property type="match status" value="2"/>
</dbReference>
<evidence type="ECO:0000256" key="1">
    <source>
        <dbReference type="ARBA" id="ARBA00007613"/>
    </source>
</evidence>
<sequence>MRFLFSVALLCAAATAAPVSAQTPTVITSLTDALRIGEDNAARLRAADAGLAGAGGALMQAGVRPNPELFVDAENFAGSKSYSGTQSLEWTAGLSQRIEIGGKRTARISEAQAGLTQAGHQRDLEALSLRADIARTYIRVLASARRVELADRQKDNAATIASAVDARVEAGKEAAVQTQRADILRATAGMAAQKARGAYQASLAELAALLNRPAGSLQLQTGWLDEIGAVPDIAPDEASLAVNPKYALITAAIERARAGIAVATAAAVPDPTLRAGFRRYNDDDSSAIVVGVSVPIPVFDRNRGAILEARQSLIRAEAEQEAARLEILGDLAKSRTAVLTAYQQVQTLKSAVEPAADRALSAARDGYQTGKFDFLNLLDAQRTRFEIEEQLAAALEEYHLARIALTTLVGRVE</sequence>
<dbReference type="PANTHER" id="PTHR30203:SF24">
    <property type="entry name" value="BLR4935 PROTEIN"/>
    <property type="match status" value="1"/>
</dbReference>
<comment type="caution">
    <text evidence="3">The sequence shown here is derived from an EMBL/GenBank/DDBJ whole genome shotgun (WGS) entry which is preliminary data.</text>
</comment>
<dbReference type="EMBL" id="JBHRYJ010000001">
    <property type="protein sequence ID" value="MFC3674983.1"/>
    <property type="molecule type" value="Genomic_DNA"/>
</dbReference>
<keyword evidence="4" id="KW-1185">Reference proteome</keyword>
<comment type="similarity">
    <text evidence="1">Belongs to the outer membrane factor (OMF) (TC 1.B.17) family.</text>
</comment>
<dbReference type="PANTHER" id="PTHR30203">
    <property type="entry name" value="OUTER MEMBRANE CATION EFFLUX PROTEIN"/>
    <property type="match status" value="1"/>
</dbReference>
<evidence type="ECO:0000313" key="4">
    <source>
        <dbReference type="Proteomes" id="UP001595711"/>
    </source>
</evidence>
<dbReference type="Gene3D" id="1.20.1600.10">
    <property type="entry name" value="Outer membrane efflux proteins (OEP)"/>
    <property type="match status" value="1"/>
</dbReference>
<feature type="signal peptide" evidence="2">
    <location>
        <begin position="1"/>
        <end position="21"/>
    </location>
</feature>
<proteinExistence type="inferred from homology"/>
<evidence type="ECO:0000313" key="3">
    <source>
        <dbReference type="EMBL" id="MFC3674983.1"/>
    </source>
</evidence>
<name>A0ABV7VFK9_9PROT</name>
<dbReference type="SUPFAM" id="SSF56954">
    <property type="entry name" value="Outer membrane efflux proteins (OEP)"/>
    <property type="match status" value="1"/>
</dbReference>
<dbReference type="InterPro" id="IPR010131">
    <property type="entry name" value="MdtP/NodT-like"/>
</dbReference>
<dbReference type="InterPro" id="IPR003423">
    <property type="entry name" value="OMP_efflux"/>
</dbReference>
<feature type="chain" id="PRO_5045180276" evidence="2">
    <location>
        <begin position="22"/>
        <end position="413"/>
    </location>
</feature>
<organism evidence="3 4">
    <name type="scientific">Ferrovibrio xuzhouensis</name>
    <dbReference type="NCBI Taxonomy" id="1576914"/>
    <lineage>
        <taxon>Bacteria</taxon>
        <taxon>Pseudomonadati</taxon>
        <taxon>Pseudomonadota</taxon>
        <taxon>Alphaproteobacteria</taxon>
        <taxon>Rhodospirillales</taxon>
        <taxon>Rhodospirillaceae</taxon>
        <taxon>Ferrovibrio</taxon>
    </lineage>
</organism>
<accession>A0ABV7VFK9</accession>
<dbReference type="Proteomes" id="UP001595711">
    <property type="component" value="Unassembled WGS sequence"/>
</dbReference>
<gene>
    <name evidence="3" type="ORF">ACFOOQ_05460</name>
</gene>